<dbReference type="EC" id="3.1.26.4" evidence="14"/>
<dbReference type="InterPro" id="IPR024567">
    <property type="entry name" value="RNase_HII/HIII_dom"/>
</dbReference>
<dbReference type="CDD" id="cd07182">
    <property type="entry name" value="RNase_HII_bacteria_HII_like"/>
    <property type="match status" value="1"/>
</dbReference>
<dbReference type="GO" id="GO:0004523">
    <property type="term" value="F:RNA-DNA hybrid ribonuclease activity"/>
    <property type="evidence" value="ECO:0007669"/>
    <property type="project" value="UniProtKB-EC"/>
</dbReference>
<sequence>MSYILGIDEVGRGAWAGPLVVGACLLNGAIIEGLTDSKKLTKKKRKELAEKIKESNAVFGLGWVDNKELDRVGLSESLRLATKRAVGEVQKKCIDKNIEIKEIIIDGNVNFLAGTDLENITSTLKKADLLIKSVSAASILAKVARDEYMESISNSEYSFVDHVGYGTKKHLQLIEEKGVSEYHRLSFKPVAKIKTISTSSSKYIGDIAENKVANYLKNIKRHKIIARNFKTRECEIDIVSIYKKNIYFTEVKYRKNQLYGGGISSLTKKKIDQVKYSATIFLNSHKEYLDYDINFIGAVVEGSDFEIKQILDIN</sequence>
<keyword evidence="15" id="KW-1133">Transmembrane helix</keyword>
<feature type="domain" description="RNase H type-2" evidence="16">
    <location>
        <begin position="2"/>
        <end position="199"/>
    </location>
</feature>
<keyword evidence="11 13" id="KW-0378">Hydrolase</keyword>
<protein>
    <recommendedName>
        <fullName evidence="14">Ribonuclease</fullName>
        <ecNumber evidence="14">3.1.26.4</ecNumber>
    </recommendedName>
</protein>
<name>A0ABY0FKU1_9BACT</name>
<comment type="catalytic activity">
    <reaction evidence="1 13 14">
        <text>Endonucleolytic cleavage to 5'-phosphomonoester.</text>
        <dbReference type="EC" id="3.1.26.4"/>
    </reaction>
</comment>
<dbReference type="PROSITE" id="PS51975">
    <property type="entry name" value="RNASE_H_2"/>
    <property type="match status" value="1"/>
</dbReference>
<comment type="subcellular location">
    <subcellularLocation>
        <location evidence="4">Cytoplasm</location>
    </subcellularLocation>
</comment>
<comment type="caution">
    <text evidence="17">The sequence shown here is derived from an EMBL/GenBank/DDBJ whole genome shotgun (WGS) entry which is preliminary data.</text>
</comment>
<dbReference type="InterPro" id="IPR036397">
    <property type="entry name" value="RNaseH_sf"/>
</dbReference>
<feature type="binding site" evidence="13">
    <location>
        <position position="8"/>
    </location>
    <ligand>
        <name>a divalent metal cation</name>
        <dbReference type="ChEBI" id="CHEBI:60240"/>
    </ligand>
</feature>
<evidence type="ECO:0000256" key="15">
    <source>
        <dbReference type="SAM" id="Phobius"/>
    </source>
</evidence>
<dbReference type="PANTHER" id="PTHR10954">
    <property type="entry name" value="RIBONUCLEASE H2 SUBUNIT A"/>
    <property type="match status" value="1"/>
</dbReference>
<evidence type="ECO:0000256" key="1">
    <source>
        <dbReference type="ARBA" id="ARBA00000077"/>
    </source>
</evidence>
<evidence type="ECO:0000256" key="4">
    <source>
        <dbReference type="ARBA" id="ARBA00004496"/>
    </source>
</evidence>
<evidence type="ECO:0000313" key="18">
    <source>
        <dbReference type="Proteomes" id="UP001190925"/>
    </source>
</evidence>
<comment type="function">
    <text evidence="3 14">Endonuclease that specifically degrades the RNA of RNA-DNA hybrids.</text>
</comment>
<accession>A0ABY0FKU1</accession>
<dbReference type="InterPro" id="IPR012337">
    <property type="entry name" value="RNaseH-like_sf"/>
</dbReference>
<keyword evidence="12" id="KW-0464">Manganese</keyword>
<evidence type="ECO:0000256" key="14">
    <source>
        <dbReference type="RuleBase" id="RU003515"/>
    </source>
</evidence>
<evidence type="ECO:0000256" key="9">
    <source>
        <dbReference type="ARBA" id="ARBA00022723"/>
    </source>
</evidence>
<dbReference type="InterPro" id="IPR003509">
    <property type="entry name" value="UPF0102_YraN-like"/>
</dbReference>
<dbReference type="EMBL" id="PRLK01000003">
    <property type="protein sequence ID" value="RYC72764.1"/>
    <property type="molecule type" value="Genomic_DNA"/>
</dbReference>
<dbReference type="RefSeq" id="WP_165302659.1">
    <property type="nucleotide sequence ID" value="NZ_PRLK01000003.1"/>
</dbReference>
<evidence type="ECO:0000256" key="13">
    <source>
        <dbReference type="PROSITE-ProRule" id="PRU01319"/>
    </source>
</evidence>
<organism evidence="17 18">
    <name type="scientific">Candidatus Nanogingivalis gingivitcus</name>
    <dbReference type="NCBI Taxonomy" id="2171992"/>
    <lineage>
        <taxon>Bacteria</taxon>
        <taxon>Candidatus Saccharimonadota</taxon>
        <taxon>Candidatus Nanosyncoccalia</taxon>
        <taxon>Candidatus Nanogingivales</taxon>
        <taxon>Candidatus Nanogingivalaceae</taxon>
        <taxon>Candidatus Nanogingivalis</taxon>
    </lineage>
</organism>
<keyword evidence="15" id="KW-0812">Transmembrane</keyword>
<keyword evidence="7" id="KW-0963">Cytoplasm</keyword>
<feature type="binding site" evidence="13">
    <location>
        <position position="106"/>
    </location>
    <ligand>
        <name>a divalent metal cation</name>
        <dbReference type="ChEBI" id="CHEBI:60240"/>
    </ligand>
</feature>
<keyword evidence="18" id="KW-1185">Reference proteome</keyword>
<evidence type="ECO:0000256" key="8">
    <source>
        <dbReference type="ARBA" id="ARBA00022722"/>
    </source>
</evidence>
<dbReference type="Gene3D" id="3.40.1350.10">
    <property type="match status" value="1"/>
</dbReference>
<dbReference type="NCBIfam" id="NF000595">
    <property type="entry name" value="PRK00015.1-3"/>
    <property type="match status" value="1"/>
</dbReference>
<comment type="cofactor">
    <cofactor evidence="13">
        <name>Mn(2+)</name>
        <dbReference type="ChEBI" id="CHEBI:29035"/>
    </cofactor>
    <cofactor evidence="13">
        <name>Mg(2+)</name>
        <dbReference type="ChEBI" id="CHEBI:18420"/>
    </cofactor>
    <text evidence="13">Manganese or magnesium. Binds 1 divalent metal ion per monomer in the absence of substrate. May bind a second metal ion after substrate binding.</text>
</comment>
<dbReference type="InterPro" id="IPR011335">
    <property type="entry name" value="Restrct_endonuc-II-like"/>
</dbReference>
<keyword evidence="9 13" id="KW-0479">Metal-binding</keyword>
<keyword evidence="8 13" id="KW-0540">Nuclease</keyword>
<dbReference type="Pfam" id="PF01351">
    <property type="entry name" value="RNase_HII"/>
    <property type="match status" value="1"/>
</dbReference>
<evidence type="ECO:0000256" key="5">
    <source>
        <dbReference type="ARBA" id="ARBA00006738"/>
    </source>
</evidence>
<evidence type="ECO:0000313" key="17">
    <source>
        <dbReference type="EMBL" id="RYC72764.1"/>
    </source>
</evidence>
<dbReference type="InterPro" id="IPR011856">
    <property type="entry name" value="tRNA_endonuc-like_dom_sf"/>
</dbReference>
<dbReference type="SUPFAM" id="SSF53098">
    <property type="entry name" value="Ribonuclease H-like"/>
    <property type="match status" value="1"/>
</dbReference>
<dbReference type="Proteomes" id="UP001190925">
    <property type="component" value="Unassembled WGS sequence"/>
</dbReference>
<dbReference type="InterPro" id="IPR022898">
    <property type="entry name" value="RNase_HII"/>
</dbReference>
<evidence type="ECO:0000256" key="10">
    <source>
        <dbReference type="ARBA" id="ARBA00022759"/>
    </source>
</evidence>
<reference evidence="17 18" key="1">
    <citation type="journal article" date="2018" name="bioRxiv">
        <title>Evidence of independent acquisition and adaption of ultra-small bacteria to human hosts across the highly diverse yet reduced genomes of the phylum Saccharibacteria.</title>
        <authorList>
            <person name="McLean J.S."/>
            <person name="Bor B."/>
            <person name="To T.T."/>
            <person name="Liu Q."/>
            <person name="Kearns K.A."/>
            <person name="Solden L.M."/>
            <person name="Wrighton K.C."/>
            <person name="He X."/>
            <person name="Shi W."/>
        </authorList>
    </citation>
    <scope>NUCLEOTIDE SEQUENCE [LARGE SCALE GENOMIC DNA]</scope>
    <source>
        <strain evidence="17 18">TM7_CMJM_G6_1_HOT_870</strain>
    </source>
</reference>
<evidence type="ECO:0000256" key="6">
    <source>
        <dbReference type="ARBA" id="ARBA00007383"/>
    </source>
</evidence>
<keyword evidence="10 13" id="KW-0255">Endonuclease</keyword>
<dbReference type="InterPro" id="IPR001352">
    <property type="entry name" value="RNase_HII/HIII"/>
</dbReference>
<dbReference type="Pfam" id="PF02021">
    <property type="entry name" value="UPF0102"/>
    <property type="match status" value="1"/>
</dbReference>
<reference evidence="17 18" key="2">
    <citation type="journal article" date="2020" name="Cell Rep.">
        <title>Acquisition and Adaptation of Ultra-small Parasitic Reduced Genome Bacteria to Mammalian Hosts.</title>
        <authorList>
            <person name="McLean J.S."/>
            <person name="Bor B."/>
            <person name="Kerns K.A."/>
            <person name="Liu Q."/>
            <person name="To T.T."/>
            <person name="Solden L."/>
            <person name="Hendrickson E.L."/>
            <person name="Wrighton K."/>
            <person name="Shi W."/>
            <person name="He X."/>
        </authorList>
    </citation>
    <scope>NUCLEOTIDE SEQUENCE [LARGE SCALE GENOMIC DNA]</scope>
    <source>
        <strain evidence="17 18">TM7_CMJM_G6_1_HOT_870</strain>
    </source>
</reference>
<proteinExistence type="inferred from homology"/>
<comment type="cofactor">
    <cofactor evidence="2">
        <name>Mg(2+)</name>
        <dbReference type="ChEBI" id="CHEBI:18420"/>
    </cofactor>
</comment>
<keyword evidence="15" id="KW-0472">Membrane</keyword>
<evidence type="ECO:0000256" key="11">
    <source>
        <dbReference type="ARBA" id="ARBA00022801"/>
    </source>
</evidence>
<evidence type="ECO:0000259" key="16">
    <source>
        <dbReference type="PROSITE" id="PS51975"/>
    </source>
</evidence>
<evidence type="ECO:0000256" key="7">
    <source>
        <dbReference type="ARBA" id="ARBA00022490"/>
    </source>
</evidence>
<evidence type="ECO:0000256" key="12">
    <source>
        <dbReference type="ARBA" id="ARBA00023211"/>
    </source>
</evidence>
<feature type="binding site" evidence="13">
    <location>
        <position position="9"/>
    </location>
    <ligand>
        <name>a divalent metal cation</name>
        <dbReference type="ChEBI" id="CHEBI:60240"/>
    </ligand>
</feature>
<evidence type="ECO:0000256" key="2">
    <source>
        <dbReference type="ARBA" id="ARBA00001946"/>
    </source>
</evidence>
<comment type="similarity">
    <text evidence="6 14">Belongs to the RNase HII family.</text>
</comment>
<feature type="transmembrane region" description="Helical" evidence="15">
    <location>
        <begin position="15"/>
        <end position="35"/>
    </location>
</feature>
<evidence type="ECO:0000256" key="3">
    <source>
        <dbReference type="ARBA" id="ARBA00004065"/>
    </source>
</evidence>
<dbReference type="Gene3D" id="3.30.420.10">
    <property type="entry name" value="Ribonuclease H-like superfamily/Ribonuclease H"/>
    <property type="match status" value="1"/>
</dbReference>
<dbReference type="SUPFAM" id="SSF52980">
    <property type="entry name" value="Restriction endonuclease-like"/>
    <property type="match status" value="1"/>
</dbReference>
<gene>
    <name evidence="17" type="primary">rnhB</name>
    <name evidence="17" type="ORF">G6CMJM_00260</name>
</gene>
<comment type="similarity">
    <text evidence="5">Belongs to the UPF0102 family.</text>
</comment>
<dbReference type="PANTHER" id="PTHR10954:SF18">
    <property type="entry name" value="RIBONUCLEASE HII"/>
    <property type="match status" value="1"/>
</dbReference>